<evidence type="ECO:0000256" key="8">
    <source>
        <dbReference type="ARBA" id="ARBA00022801"/>
    </source>
</evidence>
<dbReference type="Bgee" id="ENSORLG00000018862">
    <property type="expression patterns" value="Expressed in bone element and 13 other cell types or tissues"/>
</dbReference>
<dbReference type="InterPro" id="IPR033461">
    <property type="entry name" value="WRNPLPNID"/>
</dbReference>
<evidence type="ECO:0000256" key="6">
    <source>
        <dbReference type="ARBA" id="ARBA00022723"/>
    </source>
</evidence>
<dbReference type="PANTHER" id="PTHR12814:SF2">
    <property type="entry name" value="RNA-BINDING PROTEIN NOB1"/>
    <property type="match status" value="1"/>
</dbReference>
<sequence length="498" mass="54745">MAPTLVEHVVADAGAFLKRAPLQEIGANIYTLRDVVDEIRDKETRRSLAVLPYQLHFREPHPEHVRHVTEFSKKTGDYPSLSATDIRVLALTYQLQLEHEGAEHLREEPLLQVNIQSTPRHPETPVNVPGFHFPSKKATEASNTQTHDHKDGESFNSFQFWREPVAPLDNDLLASLGPEEESHDGRSEAADGEHFNSFQFWREPTPIISDELLALLDEGGASRSDPSAEDRSDDEDKENEPEEEEPDGGGWITPSNIRQVKMESADWTAPADVTVGCLTTDFAMQNVLIQMGLHVLSVGGMVIRQARNYILRCHACFRTTSSMAKVFCPHCGNRTMKKVAVTLNDDGTTKMHFSRNPKVLNSRGLRVRGGVGGAYVVGSHVTCLCLRRSTLCRCLRGGNTETTPTWWRTSASPSSASPGRPGRRPTSSTRTTWRDPPPLARTTSTAALPTCRSETVSAVAAGGGPTPTPPAKSLSRRSDGGSVRLSRTRTFRSPAGCV</sequence>
<dbReference type="InterPro" id="IPR033411">
    <property type="entry name" value="Ribonuclease_PIN"/>
</dbReference>
<feature type="compositionally biased region" description="Polar residues" evidence="12">
    <location>
        <begin position="441"/>
        <end position="456"/>
    </location>
</feature>
<evidence type="ECO:0000259" key="14">
    <source>
        <dbReference type="Pfam" id="PF15017"/>
    </source>
</evidence>
<dbReference type="InterPro" id="IPR014881">
    <property type="entry name" value="NOB1_Zn-bd"/>
</dbReference>
<evidence type="ECO:0000313" key="16">
    <source>
        <dbReference type="Ensembl" id="ENSORLP00000030478.1"/>
    </source>
</evidence>
<comment type="function">
    <text evidence="11">May play a role in mRNA degradation. Endonuclease required for processing of 20S pre-rRNA precursor and biogenesis of 40S ribosomal subunits.</text>
</comment>
<feature type="region of interest" description="Disordered" evidence="12">
    <location>
        <begin position="403"/>
        <end position="498"/>
    </location>
</feature>
<feature type="domain" description="Putative WW-binding" evidence="14">
    <location>
        <begin position="193"/>
        <end position="255"/>
    </location>
</feature>
<dbReference type="Proteomes" id="UP000001038">
    <property type="component" value="Chromosome 3"/>
</dbReference>
<evidence type="ECO:0000256" key="10">
    <source>
        <dbReference type="ARBA" id="ARBA00023242"/>
    </source>
</evidence>
<evidence type="ECO:0000256" key="4">
    <source>
        <dbReference type="ARBA" id="ARBA00022553"/>
    </source>
</evidence>
<keyword evidence="5" id="KW-0540">Nuclease</keyword>
<evidence type="ECO:0000256" key="11">
    <source>
        <dbReference type="ARBA" id="ARBA00045628"/>
    </source>
</evidence>
<feature type="domain" description="Ribonuclease PIN" evidence="15">
    <location>
        <begin position="9"/>
        <end position="95"/>
    </location>
</feature>
<evidence type="ECO:0000256" key="2">
    <source>
        <dbReference type="ARBA" id="ARBA00005858"/>
    </source>
</evidence>
<dbReference type="Pfam" id="PF17146">
    <property type="entry name" value="PIN_6"/>
    <property type="match status" value="1"/>
</dbReference>
<dbReference type="GO" id="GO:0030688">
    <property type="term" value="C:preribosome, small subunit precursor"/>
    <property type="evidence" value="ECO:0000318"/>
    <property type="project" value="GO_Central"/>
</dbReference>
<proteinExistence type="inferred from homology"/>
<feature type="compositionally biased region" description="Acidic residues" evidence="12">
    <location>
        <begin position="231"/>
        <end position="247"/>
    </location>
</feature>
<dbReference type="FunFam" id="3.40.50.1010:FF:000018">
    <property type="entry name" value="RNA-binding protein NOB1"/>
    <property type="match status" value="1"/>
</dbReference>
<name>A0A3B3HGR6_ORYLA</name>
<evidence type="ECO:0000259" key="15">
    <source>
        <dbReference type="Pfam" id="PF17146"/>
    </source>
</evidence>
<keyword evidence="7" id="KW-0863">Zinc-finger</keyword>
<evidence type="ECO:0000256" key="12">
    <source>
        <dbReference type="SAM" id="MobiDB-lite"/>
    </source>
</evidence>
<evidence type="ECO:0000256" key="7">
    <source>
        <dbReference type="ARBA" id="ARBA00022771"/>
    </source>
</evidence>
<keyword evidence="10" id="KW-0539">Nucleus</keyword>
<dbReference type="Gene3D" id="6.20.210.10">
    <property type="entry name" value="Nin one binding (NOB1), Zn-ribbon-like"/>
    <property type="match status" value="1"/>
</dbReference>
<dbReference type="GO" id="GO:0004521">
    <property type="term" value="F:RNA endonuclease activity"/>
    <property type="evidence" value="ECO:0000318"/>
    <property type="project" value="GO_Central"/>
</dbReference>
<keyword evidence="9" id="KW-0862">Zinc</keyword>
<dbReference type="PANTHER" id="PTHR12814">
    <property type="entry name" value="RNA-BINDING PROTEIN NOB1"/>
    <property type="match status" value="1"/>
</dbReference>
<dbReference type="GO" id="GO:0005634">
    <property type="term" value="C:nucleus"/>
    <property type="evidence" value="ECO:0007669"/>
    <property type="project" value="UniProtKB-SubCell"/>
</dbReference>
<comment type="similarity">
    <text evidence="2">Belongs to the NOB1 family.</text>
</comment>
<dbReference type="Pfam" id="PF15017">
    <property type="entry name" value="WRNPLPNID"/>
    <property type="match status" value="1"/>
</dbReference>
<dbReference type="STRING" id="8090.ENSORLP00000030478"/>
<keyword evidence="8" id="KW-0378">Hydrolase</keyword>
<feature type="compositionally biased region" description="Low complexity" evidence="12">
    <location>
        <begin position="403"/>
        <end position="431"/>
    </location>
</feature>
<dbReference type="AlphaFoldDB" id="A0A3B3HGR6"/>
<dbReference type="GO" id="GO:0016787">
    <property type="term" value="F:hydrolase activity"/>
    <property type="evidence" value="ECO:0007669"/>
    <property type="project" value="UniProtKB-KW"/>
</dbReference>
<dbReference type="InterPro" id="IPR039907">
    <property type="entry name" value="NOB1"/>
</dbReference>
<dbReference type="FunCoup" id="A0A3B3HGR6">
    <property type="interactions" value="1734"/>
</dbReference>
<dbReference type="SUPFAM" id="SSF144206">
    <property type="entry name" value="NOB1 zinc finger-like"/>
    <property type="match status" value="1"/>
</dbReference>
<evidence type="ECO:0000259" key="13">
    <source>
        <dbReference type="Pfam" id="PF08772"/>
    </source>
</evidence>
<dbReference type="InParanoid" id="A0A3B3HGR6"/>
<reference evidence="16" key="2">
    <citation type="submission" date="2025-08" db="UniProtKB">
        <authorList>
            <consortium name="Ensembl"/>
        </authorList>
    </citation>
    <scope>IDENTIFICATION</scope>
    <source>
        <strain evidence="16">Hd-rR</strain>
    </source>
</reference>
<feature type="domain" description="Nin one binding (NOB1) Zn-ribbon-like" evidence="13">
    <location>
        <begin position="303"/>
        <end position="365"/>
    </location>
</feature>
<dbReference type="InterPro" id="IPR036283">
    <property type="entry name" value="NOB1_Zf-like_sf"/>
</dbReference>
<gene>
    <name evidence="16" type="primary">NOB1</name>
    <name evidence="16" type="synonym">nob1</name>
</gene>
<dbReference type="GO" id="GO:0008270">
    <property type="term" value="F:zinc ion binding"/>
    <property type="evidence" value="ECO:0007669"/>
    <property type="project" value="UniProtKB-KW"/>
</dbReference>
<dbReference type="GO" id="GO:0030490">
    <property type="term" value="P:maturation of SSU-rRNA"/>
    <property type="evidence" value="ECO:0000318"/>
    <property type="project" value="GO_Central"/>
</dbReference>
<evidence type="ECO:0000256" key="1">
    <source>
        <dbReference type="ARBA" id="ARBA00004123"/>
    </source>
</evidence>
<dbReference type="Gene3D" id="3.40.50.1010">
    <property type="entry name" value="5'-nuclease"/>
    <property type="match status" value="1"/>
</dbReference>
<keyword evidence="6" id="KW-0479">Metal-binding</keyword>
<evidence type="ECO:0000313" key="17">
    <source>
        <dbReference type="Proteomes" id="UP000001038"/>
    </source>
</evidence>
<reference evidence="16 17" key="1">
    <citation type="journal article" date="2007" name="Nature">
        <title>The medaka draft genome and insights into vertebrate genome evolution.</title>
        <authorList>
            <person name="Kasahara M."/>
            <person name="Naruse K."/>
            <person name="Sasaki S."/>
            <person name="Nakatani Y."/>
            <person name="Qu W."/>
            <person name="Ahsan B."/>
            <person name="Yamada T."/>
            <person name="Nagayasu Y."/>
            <person name="Doi K."/>
            <person name="Kasai Y."/>
            <person name="Jindo T."/>
            <person name="Kobayashi D."/>
            <person name="Shimada A."/>
            <person name="Toyoda A."/>
            <person name="Kuroki Y."/>
            <person name="Fujiyama A."/>
            <person name="Sasaki T."/>
            <person name="Shimizu A."/>
            <person name="Asakawa S."/>
            <person name="Shimizu N."/>
            <person name="Hashimoto S."/>
            <person name="Yang J."/>
            <person name="Lee Y."/>
            <person name="Matsushima K."/>
            <person name="Sugano S."/>
            <person name="Sakaizumi M."/>
            <person name="Narita T."/>
            <person name="Ohishi K."/>
            <person name="Haga S."/>
            <person name="Ohta F."/>
            <person name="Nomoto H."/>
            <person name="Nogata K."/>
            <person name="Morishita T."/>
            <person name="Endo T."/>
            <person name="Shin-I T."/>
            <person name="Takeda H."/>
            <person name="Morishita S."/>
            <person name="Kohara Y."/>
        </authorList>
    </citation>
    <scope>NUCLEOTIDE SEQUENCE [LARGE SCALE GENOMIC DNA]</scope>
    <source>
        <strain evidence="16 17">Hd-rR</strain>
    </source>
</reference>
<organism evidence="16 17">
    <name type="scientific">Oryzias latipes</name>
    <name type="common">Japanese rice fish</name>
    <name type="synonym">Japanese killifish</name>
    <dbReference type="NCBI Taxonomy" id="8090"/>
    <lineage>
        <taxon>Eukaryota</taxon>
        <taxon>Metazoa</taxon>
        <taxon>Chordata</taxon>
        <taxon>Craniata</taxon>
        <taxon>Vertebrata</taxon>
        <taxon>Euteleostomi</taxon>
        <taxon>Actinopterygii</taxon>
        <taxon>Neopterygii</taxon>
        <taxon>Teleostei</taxon>
        <taxon>Neoteleostei</taxon>
        <taxon>Acanthomorphata</taxon>
        <taxon>Ovalentaria</taxon>
        <taxon>Atherinomorphae</taxon>
        <taxon>Beloniformes</taxon>
        <taxon>Adrianichthyidae</taxon>
        <taxon>Oryziinae</taxon>
        <taxon>Oryzias</taxon>
    </lineage>
</organism>
<dbReference type="Pfam" id="PF08772">
    <property type="entry name" value="Zn_ribbon_NOB1"/>
    <property type="match status" value="1"/>
</dbReference>
<evidence type="ECO:0000256" key="5">
    <source>
        <dbReference type="ARBA" id="ARBA00022722"/>
    </source>
</evidence>
<feature type="region of interest" description="Disordered" evidence="12">
    <location>
        <begin position="220"/>
        <end position="254"/>
    </location>
</feature>
<keyword evidence="17" id="KW-1185">Reference proteome</keyword>
<reference evidence="16" key="3">
    <citation type="submission" date="2025-09" db="UniProtKB">
        <authorList>
            <consortium name="Ensembl"/>
        </authorList>
    </citation>
    <scope>IDENTIFICATION</scope>
    <source>
        <strain evidence="16">Hd-rR</strain>
    </source>
</reference>
<evidence type="ECO:0000256" key="3">
    <source>
        <dbReference type="ARBA" id="ARBA00018439"/>
    </source>
</evidence>
<evidence type="ECO:0000256" key="9">
    <source>
        <dbReference type="ARBA" id="ARBA00022833"/>
    </source>
</evidence>
<comment type="subcellular location">
    <subcellularLocation>
        <location evidence="1">Nucleus</location>
    </subcellularLocation>
</comment>
<protein>
    <recommendedName>
        <fullName evidence="3">RNA-binding protein NOB1</fullName>
    </recommendedName>
</protein>
<dbReference type="Ensembl" id="ENSORLT00000045716.1">
    <property type="protein sequence ID" value="ENSORLP00000030478.1"/>
    <property type="gene ID" value="ENSORLG00000018862.2"/>
</dbReference>
<keyword evidence="4" id="KW-0597">Phosphoprotein</keyword>
<dbReference type="GeneTree" id="ENSGT00390000015857"/>
<feature type="region of interest" description="Disordered" evidence="12">
    <location>
        <begin position="119"/>
        <end position="153"/>
    </location>
</feature>
<accession>A0A3B3HGR6</accession>
<dbReference type="CDD" id="cd09876">
    <property type="entry name" value="PIN_Nob1-like"/>
    <property type="match status" value="1"/>
</dbReference>